<sequence>MGGARALAGHRPAALNALPGSTLAAGGQPLLAALFGRELSAQFHDGRWPEREFAVHGDPGRLPDPLRGPALANFDALAQRYNGPLSFGRGARDARTLAIQTNAANLYRLGLTVYLHDVAPVVRGAADFLRALEGELGLAEGAARLAAFASPEDDGVSPHFDAEDVISIQLQGRKTFHVGKVAGLDSPWGEQYGPGMLPADDLYPQAGGGFPAPVEADLEPVEMVPGSVLFLPRGTWHRTLAQRDSFSLSIVLRQPAPLETLVQGLHGLLLQDPAWRRPLRRGDEARAQALLDRLPGLIARLEPRQLLVETEAQRLAGIGPDSRFQRIPQSGLRAEREGGRVILKISAWDRDWIERPTLATDISPSVIPLLDWIGGRAGAFTAGELAGRFPEAPFDFVRKLLDKLVRAQYLRLLWFPALSP</sequence>
<comment type="caution">
    <text evidence="2">The sequence shown here is derived from an EMBL/GenBank/DDBJ whole genome shotgun (WGS) entry which is preliminary data.</text>
</comment>
<evidence type="ECO:0000313" key="2">
    <source>
        <dbReference type="EMBL" id="RJF86332.1"/>
    </source>
</evidence>
<dbReference type="Gene3D" id="2.60.120.650">
    <property type="entry name" value="Cupin"/>
    <property type="match status" value="1"/>
</dbReference>
<dbReference type="Pfam" id="PF08007">
    <property type="entry name" value="JmjC_2"/>
    <property type="match status" value="1"/>
</dbReference>
<dbReference type="AlphaFoldDB" id="A0A418W8K2"/>
<organism evidence="2 3">
    <name type="scientific">Oleomonas cavernae</name>
    <dbReference type="NCBI Taxonomy" id="2320859"/>
    <lineage>
        <taxon>Bacteria</taxon>
        <taxon>Pseudomonadati</taxon>
        <taxon>Pseudomonadota</taxon>
        <taxon>Alphaproteobacteria</taxon>
        <taxon>Acetobacterales</taxon>
        <taxon>Acetobacteraceae</taxon>
        <taxon>Oleomonas</taxon>
    </lineage>
</organism>
<proteinExistence type="predicted"/>
<reference evidence="2 3" key="1">
    <citation type="submission" date="2018-09" db="EMBL/GenBank/DDBJ databases">
        <authorList>
            <person name="Zhu H."/>
        </authorList>
    </citation>
    <scope>NUCLEOTIDE SEQUENCE [LARGE SCALE GENOMIC DNA]</scope>
    <source>
        <strain evidence="2 3">K1W22B-8</strain>
    </source>
</reference>
<gene>
    <name evidence="2" type="ORF">D3874_04240</name>
</gene>
<dbReference type="EMBL" id="QYUK01000011">
    <property type="protein sequence ID" value="RJF86332.1"/>
    <property type="molecule type" value="Genomic_DNA"/>
</dbReference>
<dbReference type="PROSITE" id="PS51184">
    <property type="entry name" value="JMJC"/>
    <property type="match status" value="1"/>
</dbReference>
<name>A0A418W8K2_9PROT</name>
<feature type="domain" description="JmjC" evidence="1">
    <location>
        <begin position="107"/>
        <end position="269"/>
    </location>
</feature>
<dbReference type="Proteomes" id="UP000284605">
    <property type="component" value="Unassembled WGS sequence"/>
</dbReference>
<accession>A0A418W8K2</accession>
<keyword evidence="3" id="KW-1185">Reference proteome</keyword>
<dbReference type="InterPro" id="IPR003347">
    <property type="entry name" value="JmjC_dom"/>
</dbReference>
<dbReference type="SUPFAM" id="SSF51197">
    <property type="entry name" value="Clavaminate synthase-like"/>
    <property type="match status" value="1"/>
</dbReference>
<evidence type="ECO:0000313" key="3">
    <source>
        <dbReference type="Proteomes" id="UP000284605"/>
    </source>
</evidence>
<evidence type="ECO:0000259" key="1">
    <source>
        <dbReference type="PROSITE" id="PS51184"/>
    </source>
</evidence>
<protein>
    <recommendedName>
        <fullName evidence="1">JmjC domain-containing protein</fullName>
    </recommendedName>
</protein>